<evidence type="ECO:0000313" key="5">
    <source>
        <dbReference type="Proteomes" id="UP000232323"/>
    </source>
</evidence>
<reference evidence="4 5" key="1">
    <citation type="submission" date="2017-08" db="EMBL/GenBank/DDBJ databases">
        <title>Acidophilic green algal genome provides insights into adaptation to an acidic environment.</title>
        <authorList>
            <person name="Hirooka S."/>
            <person name="Hirose Y."/>
            <person name="Kanesaki Y."/>
            <person name="Higuchi S."/>
            <person name="Fujiwara T."/>
            <person name="Onuma R."/>
            <person name="Era A."/>
            <person name="Ohbayashi R."/>
            <person name="Uzuka A."/>
            <person name="Nozaki H."/>
            <person name="Yoshikawa H."/>
            <person name="Miyagishima S.Y."/>
        </authorList>
    </citation>
    <scope>NUCLEOTIDE SEQUENCE [LARGE SCALE GENOMIC DNA]</scope>
    <source>
        <strain evidence="4 5">NIES-2499</strain>
    </source>
</reference>
<dbReference type="AlphaFoldDB" id="A0A250XUE0"/>
<dbReference type="GO" id="GO:0016787">
    <property type="term" value="F:hydrolase activity"/>
    <property type="evidence" value="ECO:0007669"/>
    <property type="project" value="UniProtKB-KW"/>
</dbReference>
<dbReference type="InterPro" id="IPR011545">
    <property type="entry name" value="DEAD/DEAH_box_helicase_dom"/>
</dbReference>
<name>A0A250XUE0_9CHLO</name>
<evidence type="ECO:0000313" key="4">
    <source>
        <dbReference type="EMBL" id="GAX86420.1"/>
    </source>
</evidence>
<evidence type="ECO:0000259" key="3">
    <source>
        <dbReference type="PROSITE" id="PS51192"/>
    </source>
</evidence>
<comment type="caution">
    <text evidence="4">The sequence shown here is derived from an EMBL/GenBank/DDBJ whole genome shotgun (WGS) entry which is preliminary data.</text>
</comment>
<dbReference type="STRING" id="1157962.A0A250XUE0"/>
<dbReference type="SMART" id="SM00847">
    <property type="entry name" value="HA2"/>
    <property type="match status" value="1"/>
</dbReference>
<dbReference type="SUPFAM" id="SSF52540">
    <property type="entry name" value="P-loop containing nucleoside triphosphate hydrolases"/>
    <property type="match status" value="1"/>
</dbReference>
<dbReference type="PROSITE" id="PS51192">
    <property type="entry name" value="HELICASE_ATP_BIND_1"/>
    <property type="match status" value="1"/>
</dbReference>
<dbReference type="Gene3D" id="3.40.50.300">
    <property type="entry name" value="P-loop containing nucleotide triphosphate hydrolases"/>
    <property type="match status" value="2"/>
</dbReference>
<dbReference type="Pfam" id="PF04408">
    <property type="entry name" value="WHD_HA2"/>
    <property type="match status" value="1"/>
</dbReference>
<dbReference type="PANTHER" id="PTHR43519">
    <property type="entry name" value="ATP-DEPENDENT RNA HELICASE HRPB"/>
    <property type="match status" value="1"/>
</dbReference>
<evidence type="ECO:0000256" key="2">
    <source>
        <dbReference type="ARBA" id="ARBA00022806"/>
    </source>
</evidence>
<feature type="domain" description="Helicase ATP-binding" evidence="3">
    <location>
        <begin position="72"/>
        <end position="251"/>
    </location>
</feature>
<dbReference type="InterPro" id="IPR048333">
    <property type="entry name" value="HA2_WH"/>
</dbReference>
<accession>A0A250XUE0</accession>
<dbReference type="Proteomes" id="UP000232323">
    <property type="component" value="Unassembled WGS sequence"/>
</dbReference>
<keyword evidence="1" id="KW-0378">Hydrolase</keyword>
<dbReference type="InterPro" id="IPR014001">
    <property type="entry name" value="Helicase_ATP-bd"/>
</dbReference>
<dbReference type="PANTHER" id="PTHR43519:SF1">
    <property type="entry name" value="ATP-DEPENDENT RNA HELICASE HRPB"/>
    <property type="match status" value="1"/>
</dbReference>
<organism evidence="4 5">
    <name type="scientific">Chlamydomonas eustigma</name>
    <dbReference type="NCBI Taxonomy" id="1157962"/>
    <lineage>
        <taxon>Eukaryota</taxon>
        <taxon>Viridiplantae</taxon>
        <taxon>Chlorophyta</taxon>
        <taxon>core chlorophytes</taxon>
        <taxon>Chlorophyceae</taxon>
        <taxon>CS clade</taxon>
        <taxon>Chlamydomonadales</taxon>
        <taxon>Chlamydomonadaceae</taxon>
        <taxon>Chlamydomonas</taxon>
    </lineage>
</organism>
<dbReference type="InterPro" id="IPR049614">
    <property type="entry name" value="HrpB_DEXH"/>
</dbReference>
<dbReference type="GO" id="GO:0004386">
    <property type="term" value="F:helicase activity"/>
    <property type="evidence" value="ECO:0007669"/>
    <property type="project" value="UniProtKB-KW"/>
</dbReference>
<gene>
    <name evidence="4" type="ORF">CEUSTIGMA_g13830.t1</name>
</gene>
<dbReference type="GO" id="GO:0005524">
    <property type="term" value="F:ATP binding"/>
    <property type="evidence" value="ECO:0007669"/>
    <property type="project" value="InterPro"/>
</dbReference>
<dbReference type="GO" id="GO:0003676">
    <property type="term" value="F:nucleic acid binding"/>
    <property type="evidence" value="ECO:0007669"/>
    <property type="project" value="InterPro"/>
</dbReference>
<sequence>MIPWNNKAASFYGTHGNRRATVTASAVRELQKSDIRKERGSSAYRSPPETAESLISDICGTLPIRRCIQDVLRSLDKSNCLVLQAPPGAGKTTTVPLALMLHRPSYLKPAFGRRVAVAPIIGRKIVVLEPRRVAAKAAARRMAATLGEEVGKTVGYRVRTENCVSQETRIEVMTEGVLIRRLQHDRTLRNIGAIMFDEFHERNLDSDLAFALCLEAQQTFRPDLRLVVMSATLGGGLAERVASLMEMGTPVVQKQLVEKRDMPEEEREIVTVGFTPIITSQGRSYPVEVIHVGDVLHKDNGTLVMKDMDKVIAGVVMRALEECEGDVLVFTPGVGFIRSVHTVLVEVAEAFPSWHVSVVVDCGLRKSPLYNLRTGVNALKVLRISKAAADQRTGRAGRTGPGVCYRLWAPGSNLPESTAPEIMEADLAPLMLDLSVWGRTTTKGMPWIDPPSDERVQSAVQLLQSLGAVDDMGRATEEGKRMATFGVHPRFAHMILRSLDLGFPELGTVLASLLSERDIIRQGPDGSVVDSPSVSLRLKALAIHAKAMRAPRTTQFQGKEESPQDKDLRLAVENTDYLTCKRLLLTARSMMEQVRTFEKTAADRAKLSEEAARMSKTATADDIDGSDPYDPELLPSDVEEARSIANKEEDDVQQVAEAPVAAASSGVKEALSSSSDEVLWSGGDFNALGLVSTDDEEELEEEMLRNLASIPTAVFTQAWVRQMKDDGLVAALVALTYPDRLARVVKMSNPPAGKSTRCVLSIAPQGRPAVVYGLDKGTQCVAISDVMGLVNGPDMVFGAAVVTAEVADKYLSSMLTVKDVPCEIDRNTLTAVACRSHWLGDVQLIRTLRPPEATDNQIQAMFIQFLSQKAVIKWLESDINAWGMSDSAKRLLARDVWLRGSKEHLPRGFRMTPEPISLKRLAKRAHAWIKAFLLGVKRLSDVDIEEVLRSVFPADILGVQDDVYPLSIQLGPDKPSYPVL</sequence>
<keyword evidence="2" id="KW-0347">Helicase</keyword>
<dbReference type="SMART" id="SM00487">
    <property type="entry name" value="DEXDc"/>
    <property type="match status" value="1"/>
</dbReference>
<dbReference type="Gene3D" id="1.20.120.1080">
    <property type="match status" value="1"/>
</dbReference>
<dbReference type="InterPro" id="IPR027417">
    <property type="entry name" value="P-loop_NTPase"/>
</dbReference>
<dbReference type="InterPro" id="IPR007502">
    <property type="entry name" value="Helicase-assoc_dom"/>
</dbReference>
<dbReference type="CDD" id="cd17990">
    <property type="entry name" value="DEXHc_HrpB"/>
    <property type="match status" value="1"/>
</dbReference>
<keyword evidence="5" id="KW-1185">Reference proteome</keyword>
<proteinExistence type="predicted"/>
<dbReference type="EMBL" id="BEGY01000299">
    <property type="protein sequence ID" value="GAX86420.1"/>
    <property type="molecule type" value="Genomic_DNA"/>
</dbReference>
<protein>
    <recommendedName>
        <fullName evidence="3">Helicase ATP-binding domain-containing protein</fullName>
    </recommendedName>
</protein>
<dbReference type="Pfam" id="PF00270">
    <property type="entry name" value="DEAD"/>
    <property type="match status" value="1"/>
</dbReference>
<dbReference type="OrthoDB" id="42344at2759"/>
<keyword evidence="2" id="KW-0067">ATP-binding</keyword>
<keyword evidence="2" id="KW-0547">Nucleotide-binding</keyword>
<evidence type="ECO:0000256" key="1">
    <source>
        <dbReference type="ARBA" id="ARBA00022801"/>
    </source>
</evidence>